<dbReference type="Pfam" id="PF10996">
    <property type="entry name" value="Beta-Casp"/>
    <property type="match status" value="1"/>
</dbReference>
<dbReference type="Pfam" id="PF00753">
    <property type="entry name" value="Lactamase_B"/>
    <property type="match status" value="1"/>
</dbReference>
<dbReference type="Proteomes" id="UP001163293">
    <property type="component" value="Chromosome"/>
</dbReference>
<dbReference type="Pfam" id="PF07521">
    <property type="entry name" value="RMMBL"/>
    <property type="match status" value="1"/>
</dbReference>
<evidence type="ECO:0000259" key="2">
    <source>
        <dbReference type="SMART" id="SM00849"/>
    </source>
</evidence>
<dbReference type="InterPro" id="IPR050698">
    <property type="entry name" value="MBL"/>
</dbReference>
<proteinExistence type="predicted"/>
<dbReference type="InterPro" id="IPR036866">
    <property type="entry name" value="RibonucZ/Hydroxyglut_hydro"/>
</dbReference>
<dbReference type="EMBL" id="CP101185">
    <property type="protein sequence ID" value="UYV99440.1"/>
    <property type="molecule type" value="Genomic_DNA"/>
</dbReference>
<evidence type="ECO:0000256" key="1">
    <source>
        <dbReference type="ARBA" id="ARBA00022801"/>
    </source>
</evidence>
<dbReference type="GO" id="GO:0004521">
    <property type="term" value="F:RNA endonuclease activity"/>
    <property type="evidence" value="ECO:0007669"/>
    <property type="project" value="TreeGrafter"/>
</dbReference>
<keyword evidence="1" id="KW-0378">Hydrolase</keyword>
<dbReference type="SMART" id="SM01027">
    <property type="entry name" value="Beta-Casp"/>
    <property type="match status" value="1"/>
</dbReference>
<dbReference type="GO" id="GO:0016787">
    <property type="term" value="F:hydrolase activity"/>
    <property type="evidence" value="ECO:0007669"/>
    <property type="project" value="UniProtKB-KW"/>
</dbReference>
<dbReference type="CDD" id="cd16295">
    <property type="entry name" value="TTHA0252-CPSF-like_MBL-fold"/>
    <property type="match status" value="1"/>
</dbReference>
<evidence type="ECO:0000313" key="4">
    <source>
        <dbReference type="EMBL" id="UYV99440.1"/>
    </source>
</evidence>
<dbReference type="Gene3D" id="3.40.50.10890">
    <property type="match status" value="1"/>
</dbReference>
<evidence type="ECO:0000313" key="5">
    <source>
        <dbReference type="Proteomes" id="UP001163293"/>
    </source>
</evidence>
<evidence type="ECO:0000259" key="3">
    <source>
        <dbReference type="SMART" id="SM01027"/>
    </source>
</evidence>
<feature type="domain" description="Beta-Casp" evidence="3">
    <location>
        <begin position="253"/>
        <end position="372"/>
    </location>
</feature>
<dbReference type="SUPFAM" id="SSF56281">
    <property type="entry name" value="Metallo-hydrolase/oxidoreductase"/>
    <property type="match status" value="1"/>
</dbReference>
<protein>
    <submittedName>
        <fullName evidence="4">MBL fold metallo-hydrolase</fullName>
    </submittedName>
</protein>
<organism evidence="4 5">
    <name type="scientific">Paenarthrobacter ureafaciens</name>
    <dbReference type="NCBI Taxonomy" id="37931"/>
    <lineage>
        <taxon>Bacteria</taxon>
        <taxon>Bacillati</taxon>
        <taxon>Actinomycetota</taxon>
        <taxon>Actinomycetes</taxon>
        <taxon>Micrococcales</taxon>
        <taxon>Micrococcaceae</taxon>
        <taxon>Paenarthrobacter</taxon>
    </lineage>
</organism>
<gene>
    <name evidence="4" type="ORF">NL394_09665</name>
</gene>
<dbReference type="AlphaFoldDB" id="A0AAX3EMS1"/>
<dbReference type="RefSeq" id="WP_069696461.1">
    <property type="nucleotide sequence ID" value="NZ_CP043010.1"/>
</dbReference>
<dbReference type="InterPro" id="IPR001279">
    <property type="entry name" value="Metallo-B-lactamas"/>
</dbReference>
<reference evidence="4" key="1">
    <citation type="submission" date="2022-07" db="EMBL/GenBank/DDBJ databases">
        <authorList>
            <person name="Wu T."/>
        </authorList>
    </citation>
    <scope>NUCLEOTIDE SEQUENCE</scope>
    <source>
        <strain evidence="4">SD-1</strain>
    </source>
</reference>
<dbReference type="SMART" id="SM00849">
    <property type="entry name" value="Lactamase_B"/>
    <property type="match status" value="1"/>
</dbReference>
<keyword evidence="5" id="KW-1185">Reference proteome</keyword>
<name>A0AAX3EMS1_PAEUR</name>
<feature type="domain" description="Metallo-beta-lactamase" evidence="2">
    <location>
        <begin position="19"/>
        <end position="220"/>
    </location>
</feature>
<dbReference type="PANTHER" id="PTHR11203:SF37">
    <property type="entry name" value="INTEGRATOR COMPLEX SUBUNIT 11"/>
    <property type="match status" value="1"/>
</dbReference>
<dbReference type="Gene3D" id="3.60.15.10">
    <property type="entry name" value="Ribonuclease Z/Hydroxyacylglutathione hydrolase-like"/>
    <property type="match status" value="1"/>
</dbReference>
<accession>A0AAX3EMS1</accession>
<dbReference type="InterPro" id="IPR011108">
    <property type="entry name" value="RMMBL"/>
</dbReference>
<dbReference type="InterPro" id="IPR022712">
    <property type="entry name" value="Beta_Casp"/>
</dbReference>
<sequence length="461" mass="50616">MKNSDVASLRFLGATDTVTGSRYLLDHQGTRELVDCGLFQGYKRLRERNRRPFPVSPSSIDAVLLTHAHLDHTGYLPLLVRDGFRGPVYSTQGTSQLSKLLLTDSGHLQEEEARHAAHAGSSQHDPVLPLYTALDATRSLQSFRPVDFDTPLQIGTGFEAVFVPAGHILGAAQIRLQAGNASVHFTGDLGRADDPFMYPPRDLEAVDVLVTESTYGNRQHPPGDAESELGDVVRRTVKRGGVVLIAAFAVGRAETLLLQLARLRRKGAIPEVPIYLNSPMAIDASYMYQQHPEEHRLKPEEFNAMYQLATMTRTADDSKLLNLRGGPMIIISASGMLTGGRVLHHIEAYGGDPRNTVVLSGYQAGGTRGATLAAGTRDLRIYGRDVHIRAEVVQLEGYSAHADADAIIRWMRTAPKAPRMTYITHGEPAASDALRLRIKHELGWKARVPEYLETISLNDPD</sequence>
<dbReference type="PANTHER" id="PTHR11203">
    <property type="entry name" value="CLEAVAGE AND POLYADENYLATION SPECIFICITY FACTOR FAMILY MEMBER"/>
    <property type="match status" value="1"/>
</dbReference>